<evidence type="ECO:0000313" key="2">
    <source>
        <dbReference type="Proteomes" id="UP001558353"/>
    </source>
</evidence>
<organism evidence="1 2">
    <name type="scientific">Corynebacterium xerosis</name>
    <dbReference type="NCBI Taxonomy" id="1725"/>
    <lineage>
        <taxon>Bacteria</taxon>
        <taxon>Bacillati</taxon>
        <taxon>Actinomycetota</taxon>
        <taxon>Actinomycetes</taxon>
        <taxon>Mycobacteriales</taxon>
        <taxon>Corynebacteriaceae</taxon>
        <taxon>Corynebacterium</taxon>
    </lineage>
</organism>
<dbReference type="SUPFAM" id="SSF46785">
    <property type="entry name" value="Winged helix' DNA-binding domain"/>
    <property type="match status" value="1"/>
</dbReference>
<gene>
    <name evidence="1" type="ORF">VVR64_04505</name>
</gene>
<dbReference type="EMBL" id="JAYWMA010000004">
    <property type="protein sequence ID" value="MEX3528330.1"/>
    <property type="molecule type" value="Genomic_DNA"/>
</dbReference>
<dbReference type="Proteomes" id="UP001558353">
    <property type="component" value="Unassembled WGS sequence"/>
</dbReference>
<dbReference type="Gene3D" id="1.10.10.10">
    <property type="entry name" value="Winged helix-like DNA-binding domain superfamily/Winged helix DNA-binding domain"/>
    <property type="match status" value="1"/>
</dbReference>
<dbReference type="RefSeq" id="WP_240941436.1">
    <property type="nucleotide sequence ID" value="NZ_DYUU01000085.1"/>
</dbReference>
<comment type="caution">
    <text evidence="1">The sequence shown here is derived from an EMBL/GenBank/DDBJ whole genome shotgun (WGS) entry which is preliminary data.</text>
</comment>
<protein>
    <submittedName>
        <fullName evidence="1">MarR family winged helix-turn-helix transcriptional regulator</fullName>
    </submittedName>
</protein>
<accession>A0ABV3USY9</accession>
<dbReference type="InterPro" id="IPR036388">
    <property type="entry name" value="WH-like_DNA-bd_sf"/>
</dbReference>
<dbReference type="GeneID" id="95320851"/>
<reference evidence="1 2" key="1">
    <citation type="journal article" date="2024" name="Fungal Genet. Biol.">
        <title>The porcine skin microbiome exhibits broad fungal antagonism.</title>
        <authorList>
            <person name="De La Cruz K.F."/>
            <person name="Townsend E.C."/>
            <person name="Alex Cheong J.Z."/>
            <person name="Salamzade R."/>
            <person name="Liu A."/>
            <person name="Sandstrom S."/>
            <person name="Davila E."/>
            <person name="Huang L."/>
            <person name="Xu K.H."/>
            <person name="Wu S.Y."/>
            <person name="Meudt J.J."/>
            <person name="Shanmuganayagam D."/>
            <person name="Gibson A.L.F."/>
            <person name="Kalan L.R."/>
        </authorList>
    </citation>
    <scope>NUCLEOTIDE SEQUENCE [LARGE SCALE GENOMIC DNA]</scope>
    <source>
        <strain evidence="1 2">LK2569</strain>
    </source>
</reference>
<proteinExistence type="predicted"/>
<keyword evidence="2" id="KW-1185">Reference proteome</keyword>
<evidence type="ECO:0000313" key="1">
    <source>
        <dbReference type="EMBL" id="MEX3528330.1"/>
    </source>
</evidence>
<sequence>MNAPLNDYDWLTDDEQQFWQMLVSTFRSVERNIEATLRERTGLTFGDFTVLIALSETEDGVMHVDELCRRLKWNHPRALLHTSRMEKRGVISVEDPGADPDADYTVALTGVGRHVFAEAAPDYVGTVRSEVFEQLSDDDLAHMTRCFTTIMNHAEQGNGSKLL</sequence>
<dbReference type="InterPro" id="IPR036390">
    <property type="entry name" value="WH_DNA-bd_sf"/>
</dbReference>
<name>A0ABV3USY9_9CORY</name>